<evidence type="ECO:0000256" key="1">
    <source>
        <dbReference type="SAM" id="MobiDB-lite"/>
    </source>
</evidence>
<gene>
    <name evidence="2" type="ORF">CWE05_05160</name>
</gene>
<comment type="caution">
    <text evidence="2">The sequence shown here is derived from an EMBL/GenBank/DDBJ whole genome shotgun (WGS) entry which is preliminary data.</text>
</comment>
<feature type="region of interest" description="Disordered" evidence="1">
    <location>
        <begin position="79"/>
        <end position="101"/>
    </location>
</feature>
<accession>A0A2U2RSP8</accession>
<name>A0A2U2RSP8_BIFLN</name>
<dbReference type="EMBL" id="PHUM01000005">
    <property type="protein sequence ID" value="PWH08876.1"/>
    <property type="molecule type" value="Genomic_DNA"/>
</dbReference>
<reference evidence="2 3" key="1">
    <citation type="submission" date="2017-11" db="EMBL/GenBank/DDBJ databases">
        <title>Draft genome sequence of Bifidobacterium longum UMA026, isolated from Holstein dairy cow feces.</title>
        <authorList>
            <person name="Albert K."/>
            <person name="Sela D.A."/>
        </authorList>
    </citation>
    <scope>NUCLEOTIDE SEQUENCE [LARGE SCALE GENOMIC DNA]</scope>
    <source>
        <strain evidence="2 3">UMA026</strain>
    </source>
</reference>
<evidence type="ECO:0000313" key="3">
    <source>
        <dbReference type="Proteomes" id="UP000245582"/>
    </source>
</evidence>
<evidence type="ECO:0000313" key="2">
    <source>
        <dbReference type="EMBL" id="PWH08876.1"/>
    </source>
</evidence>
<protein>
    <submittedName>
        <fullName evidence="2">Uncharacterized protein</fullName>
    </submittedName>
</protein>
<sequence>MRQGTGHGWFLPDDDVVRGDDENDRPLKAMKQFSGVADNAVFLARVARWAPKLAAGPPLRMGGTKTGARALEATSGGMALMTVPSSQRRTPVGGGSSSRGTKAIKLIGAPMYIGRR</sequence>
<proteinExistence type="predicted"/>
<dbReference type="Proteomes" id="UP000245582">
    <property type="component" value="Unassembled WGS sequence"/>
</dbReference>
<dbReference type="AlphaFoldDB" id="A0A2U2RSP8"/>
<feature type="region of interest" description="Disordered" evidence="1">
    <location>
        <begin position="1"/>
        <end position="23"/>
    </location>
</feature>
<organism evidence="2 3">
    <name type="scientific">Bifidobacterium longum</name>
    <dbReference type="NCBI Taxonomy" id="216816"/>
    <lineage>
        <taxon>Bacteria</taxon>
        <taxon>Bacillati</taxon>
        <taxon>Actinomycetota</taxon>
        <taxon>Actinomycetes</taxon>
        <taxon>Bifidobacteriales</taxon>
        <taxon>Bifidobacteriaceae</taxon>
        <taxon>Bifidobacterium</taxon>
    </lineage>
</organism>